<evidence type="ECO:0000313" key="4">
    <source>
        <dbReference type="EMBL" id="EFN53200.1"/>
    </source>
</evidence>
<name>E1ZLU7_CHLVA</name>
<dbReference type="KEGG" id="cvr:CHLNCDRAFT_137035"/>
<protein>
    <recommendedName>
        <fullName evidence="3">Aminotransferase class I/classII large domain-containing protein</fullName>
    </recommendedName>
</protein>
<evidence type="ECO:0000256" key="1">
    <source>
        <dbReference type="ARBA" id="ARBA00022898"/>
    </source>
</evidence>
<dbReference type="InterPro" id="IPR015421">
    <property type="entry name" value="PyrdxlP-dep_Trfase_major"/>
</dbReference>
<dbReference type="Gene3D" id="3.40.640.10">
    <property type="entry name" value="Type I PLP-dependent aspartate aminotransferase-like (Major domain)"/>
    <property type="match status" value="2"/>
</dbReference>
<reference evidence="4 5" key="1">
    <citation type="journal article" date="2010" name="Plant Cell">
        <title>The Chlorella variabilis NC64A genome reveals adaptation to photosymbiosis, coevolution with viruses, and cryptic sex.</title>
        <authorList>
            <person name="Blanc G."/>
            <person name="Duncan G."/>
            <person name="Agarkova I."/>
            <person name="Borodovsky M."/>
            <person name="Gurnon J."/>
            <person name="Kuo A."/>
            <person name="Lindquist E."/>
            <person name="Lucas S."/>
            <person name="Pangilinan J."/>
            <person name="Polle J."/>
            <person name="Salamov A."/>
            <person name="Terry A."/>
            <person name="Yamada T."/>
            <person name="Dunigan D.D."/>
            <person name="Grigoriev I.V."/>
            <person name="Claverie J.M."/>
            <person name="Van Etten J.L."/>
        </authorList>
    </citation>
    <scope>NUCLEOTIDE SEQUENCE [LARGE SCALE GENOMIC DNA]</scope>
    <source>
        <strain evidence="4 5">NC64A</strain>
    </source>
</reference>
<accession>E1ZLU7</accession>
<organism evidence="5">
    <name type="scientific">Chlorella variabilis</name>
    <name type="common">Green alga</name>
    <dbReference type="NCBI Taxonomy" id="554065"/>
    <lineage>
        <taxon>Eukaryota</taxon>
        <taxon>Viridiplantae</taxon>
        <taxon>Chlorophyta</taxon>
        <taxon>core chlorophytes</taxon>
        <taxon>Trebouxiophyceae</taxon>
        <taxon>Chlorellales</taxon>
        <taxon>Chlorellaceae</taxon>
        <taxon>Chlorella clade</taxon>
        <taxon>Chlorella</taxon>
    </lineage>
</organism>
<dbReference type="STRING" id="554065.E1ZLU7"/>
<dbReference type="GO" id="GO:0006520">
    <property type="term" value="P:amino acid metabolic process"/>
    <property type="evidence" value="ECO:0007669"/>
    <property type="project" value="TreeGrafter"/>
</dbReference>
<dbReference type="AlphaFoldDB" id="E1ZLU7"/>
<dbReference type="InParanoid" id="E1ZLU7"/>
<dbReference type="InterPro" id="IPR015424">
    <property type="entry name" value="PyrdxlP-dep_Trfase"/>
</dbReference>
<dbReference type="FunCoup" id="E1ZLU7">
    <property type="interactions" value="472"/>
</dbReference>
<dbReference type="OrthoDB" id="691673at2759"/>
<gene>
    <name evidence="4" type="ORF">CHLNCDRAFT_137035</name>
</gene>
<dbReference type="RefSeq" id="XP_005845302.1">
    <property type="nucleotide sequence ID" value="XM_005845240.1"/>
</dbReference>
<dbReference type="InterPro" id="IPR015422">
    <property type="entry name" value="PyrdxlP-dep_Trfase_small"/>
</dbReference>
<dbReference type="eggNOG" id="KOG0256">
    <property type="taxonomic scope" value="Eukaryota"/>
</dbReference>
<dbReference type="InterPro" id="IPR050478">
    <property type="entry name" value="Ethylene_sulfur-biosynth"/>
</dbReference>
<keyword evidence="1" id="KW-0663">Pyridoxal phosphate</keyword>
<evidence type="ECO:0000256" key="2">
    <source>
        <dbReference type="SAM" id="MobiDB-lite"/>
    </source>
</evidence>
<feature type="domain" description="Aminotransferase class I/classII large" evidence="3">
    <location>
        <begin position="368"/>
        <end position="536"/>
    </location>
</feature>
<dbReference type="EMBL" id="GL433852">
    <property type="protein sequence ID" value="EFN53200.1"/>
    <property type="molecule type" value="Genomic_DNA"/>
</dbReference>
<dbReference type="InterPro" id="IPR004839">
    <property type="entry name" value="Aminotransferase_I/II_large"/>
</dbReference>
<dbReference type="CDD" id="cd00609">
    <property type="entry name" value="AAT_like"/>
    <property type="match status" value="1"/>
</dbReference>
<evidence type="ECO:0000313" key="5">
    <source>
        <dbReference type="Proteomes" id="UP000008141"/>
    </source>
</evidence>
<keyword evidence="5" id="KW-1185">Reference proteome</keyword>
<feature type="region of interest" description="Disordered" evidence="2">
    <location>
        <begin position="282"/>
        <end position="316"/>
    </location>
</feature>
<dbReference type="GO" id="GO:0008483">
    <property type="term" value="F:transaminase activity"/>
    <property type="evidence" value="ECO:0007669"/>
    <property type="project" value="TreeGrafter"/>
</dbReference>
<dbReference type="OMA" id="YMSENRR"/>
<evidence type="ECO:0000259" key="3">
    <source>
        <dbReference type="Pfam" id="PF00155"/>
    </source>
</evidence>
<feature type="compositionally biased region" description="Acidic residues" evidence="2">
    <location>
        <begin position="292"/>
        <end position="307"/>
    </location>
</feature>
<dbReference type="PANTHER" id="PTHR43795">
    <property type="entry name" value="BIFUNCTIONAL ASPARTATE AMINOTRANSFERASE AND GLUTAMATE/ASPARTATE-PREPHENATE AMINOTRANSFERASE-RELATED"/>
    <property type="match status" value="1"/>
</dbReference>
<dbReference type="GeneID" id="17352652"/>
<dbReference type="Proteomes" id="UP000008141">
    <property type="component" value="Unassembled WGS sequence"/>
</dbReference>
<feature type="compositionally biased region" description="Low complexity" evidence="2">
    <location>
        <begin position="282"/>
        <end position="291"/>
    </location>
</feature>
<proteinExistence type="predicted"/>
<dbReference type="SUPFAM" id="SSF53383">
    <property type="entry name" value="PLP-dependent transferases"/>
    <property type="match status" value="2"/>
</dbReference>
<dbReference type="GO" id="GO:0030170">
    <property type="term" value="F:pyridoxal phosphate binding"/>
    <property type="evidence" value="ECO:0007669"/>
    <property type="project" value="InterPro"/>
</dbReference>
<sequence length="552" mass="60000">MAPAADTKVAADDRGGCSVRSDRLLKPALSYIAEFVKANAGGLWDAEKKKDGWIPLVVAENKLANSLVLERLEAAKGAPSSVLNYSSMKGMPECQAAMAGLLERHVVPGHKVEPGNVVIAAGAGALLDSLFWCICDAGEGVLIPAPYYPAFDNDLQVKCSVQPLPFYLKEGDPEAGPVAAAAIRAQLDGAVVSAAARGIAAIARPNMLSPRALPPLPTLPNLTPHSPLCYSFSACSDEVYALSMFKPEEAKFTSAITLAQQLVPPPPPEMKKQRSRLASFFSRQRSAAAGDSSDDSSSEEDSDEEEEVRAKKKAEREAKKAARAAKKAAAVEAAKKKAEEEEAARKAAEAAAEAAKVNGGLAPGFYSQEQVDTYVHLLYGLSKDFCASGLRVGALYTRNKRLQQALDPISVFTGVSGHTQWAVAQLLDDQEWVSGFLQQNQKLLRESYDVLAEALEEEKIPYVPAVAGMFVWIDLRKWLPEKKDWEAERKFWQRVCDDCKIILTPGHDCHAAEPGHFRLCFAWMPPVALKEAVQRLRKRVLEDEEEGECVIQ</sequence>
<feature type="domain" description="Aminotransferase class I/classII large" evidence="3">
    <location>
        <begin position="60"/>
        <end position="157"/>
    </location>
</feature>
<dbReference type="Gene3D" id="3.90.1150.10">
    <property type="entry name" value="Aspartate Aminotransferase, domain 1"/>
    <property type="match status" value="1"/>
</dbReference>
<dbReference type="Pfam" id="PF00155">
    <property type="entry name" value="Aminotran_1_2"/>
    <property type="match status" value="2"/>
</dbReference>
<dbReference type="PANTHER" id="PTHR43795:SF39">
    <property type="entry name" value="AMINOTRANSFERASE CLASS I_CLASSII DOMAIN-CONTAINING PROTEIN"/>
    <property type="match status" value="1"/>
</dbReference>